<feature type="domain" description="J" evidence="1">
    <location>
        <begin position="1"/>
        <end position="47"/>
    </location>
</feature>
<dbReference type="PROSITE" id="PS50076">
    <property type="entry name" value="DNAJ_2"/>
    <property type="match status" value="1"/>
</dbReference>
<dbReference type="AlphaFoldDB" id="X1IYC4"/>
<proteinExistence type="predicted"/>
<dbReference type="CDD" id="cd06257">
    <property type="entry name" value="DnaJ"/>
    <property type="match status" value="1"/>
</dbReference>
<dbReference type="InterPro" id="IPR001623">
    <property type="entry name" value="DnaJ_domain"/>
</dbReference>
<dbReference type="SUPFAM" id="SSF46565">
    <property type="entry name" value="Chaperone J-domain"/>
    <property type="match status" value="1"/>
</dbReference>
<gene>
    <name evidence="2" type="ORF">S03H2_49987</name>
</gene>
<dbReference type="SMART" id="SM00271">
    <property type="entry name" value="DnaJ"/>
    <property type="match status" value="1"/>
</dbReference>
<name>X1IYC4_9ZZZZ</name>
<organism evidence="2">
    <name type="scientific">marine sediment metagenome</name>
    <dbReference type="NCBI Taxonomy" id="412755"/>
    <lineage>
        <taxon>unclassified sequences</taxon>
        <taxon>metagenomes</taxon>
        <taxon>ecological metagenomes</taxon>
    </lineage>
</organism>
<dbReference type="Gene3D" id="1.10.287.110">
    <property type="entry name" value="DnaJ domain"/>
    <property type="match status" value="1"/>
</dbReference>
<dbReference type="EMBL" id="BARU01031620">
    <property type="protein sequence ID" value="GAH62533.1"/>
    <property type="molecule type" value="Genomic_DNA"/>
</dbReference>
<accession>X1IYC4</accession>
<comment type="caution">
    <text evidence="2">The sequence shown here is derived from an EMBL/GenBank/DDBJ whole genome shotgun (WGS) entry which is preliminary data.</text>
</comment>
<protein>
    <recommendedName>
        <fullName evidence="1">J domain-containing protein</fullName>
    </recommendedName>
</protein>
<evidence type="ECO:0000313" key="2">
    <source>
        <dbReference type="EMBL" id="GAH62533.1"/>
    </source>
</evidence>
<dbReference type="PANTHER" id="PTHR24074">
    <property type="entry name" value="CO-CHAPERONE PROTEIN DJLA"/>
    <property type="match status" value="1"/>
</dbReference>
<evidence type="ECO:0000259" key="1">
    <source>
        <dbReference type="PROSITE" id="PS50076"/>
    </source>
</evidence>
<dbReference type="InterPro" id="IPR036869">
    <property type="entry name" value="J_dom_sf"/>
</dbReference>
<reference evidence="2" key="1">
    <citation type="journal article" date="2014" name="Front. Microbiol.">
        <title>High frequency of phylogenetically diverse reductive dehalogenase-homologous genes in deep subseafloor sedimentary metagenomes.</title>
        <authorList>
            <person name="Kawai M."/>
            <person name="Futagami T."/>
            <person name="Toyoda A."/>
            <person name="Takaki Y."/>
            <person name="Nishi S."/>
            <person name="Hori S."/>
            <person name="Arai W."/>
            <person name="Tsubouchi T."/>
            <person name="Morono Y."/>
            <person name="Uchiyama I."/>
            <person name="Ito T."/>
            <person name="Fujiyama A."/>
            <person name="Inagaki F."/>
            <person name="Takami H."/>
        </authorList>
    </citation>
    <scope>NUCLEOTIDE SEQUENCE</scope>
    <source>
        <strain evidence="2">Expedition CK06-06</strain>
    </source>
</reference>
<feature type="non-terminal residue" evidence="2">
    <location>
        <position position="1"/>
    </location>
</feature>
<sequence>IRSAYRKLAAQYHPDRVDNLGEEFVRVAEEKFKRINEAYEEIKKERGF</sequence>
<dbReference type="PRINTS" id="PR00625">
    <property type="entry name" value="JDOMAIN"/>
</dbReference>
<dbReference type="InterPro" id="IPR050817">
    <property type="entry name" value="DjlA_DnaK_co-chaperone"/>
</dbReference>
<dbReference type="Pfam" id="PF00226">
    <property type="entry name" value="DnaJ"/>
    <property type="match status" value="1"/>
</dbReference>